<comment type="caution">
    <text evidence="2">The sequence shown here is derived from an EMBL/GenBank/DDBJ whole genome shotgun (WGS) entry which is preliminary data.</text>
</comment>
<dbReference type="EMBL" id="JAPFFF010000002">
    <property type="protein sequence ID" value="KAK8896723.1"/>
    <property type="molecule type" value="Genomic_DNA"/>
</dbReference>
<dbReference type="Proteomes" id="UP001470230">
    <property type="component" value="Unassembled WGS sequence"/>
</dbReference>
<keyword evidence="3" id="KW-1185">Reference proteome</keyword>
<organism evidence="2 3">
    <name type="scientific">Tritrichomonas musculus</name>
    <dbReference type="NCBI Taxonomy" id="1915356"/>
    <lineage>
        <taxon>Eukaryota</taxon>
        <taxon>Metamonada</taxon>
        <taxon>Parabasalia</taxon>
        <taxon>Tritrichomonadida</taxon>
        <taxon>Tritrichomonadidae</taxon>
        <taxon>Tritrichomonas</taxon>
    </lineage>
</organism>
<sequence length="648" mass="73619">MSLLGNLKQIPNIQEDSFLLSRHIRMEDAFDSIISNSLTNDFHHAIEEALKNYFSAEKVSFFDNIQSIKILYCLSSGVYCSHETGIIGFALSSRKILNLAQASDHNSYSIETDKNIVSPDQPILLFPISDSESNVKGIVSISRTKTTGHFSEDDIKSAEYFQKKFKIYSQYLFQPQFDTDFVTDLLKISHQGPYIQEITSKLINLFNCENAELWRLNSQTGQMTFYSAESNSEVNVPTAEASIASAVFKSGSPFSLISKEKSDTSILGIPVRDAAGPFFYSVILKNKRSPHFFSANDENRLSFLLPYITSFLAFSEKPSKLREIIEIFNTIIKEQHIAKLIKLIVQELCKLFNADRCLFYSADNQKELLQMLTFDCEHPIEIPFKCQSVACLTFSTREVVNIENAYLDKRFNKCIDVETGYKTCSLLSVPLIDQYDIVKGVIQLINKAECPFTKEDEEILKLVAPFVQSAFDYSELYQATIEVSYYSRLTLEFTDAVYLNDQLDKCVFDILKSFRAILKTVVIEVFVIKNGSIDFTPLASVFDQSVDENEVSEAALNNYERGMLFNAASQLKSRCVIKRVGGDDDYKKFCMCAPLLSCTKERYFLGFSLVQWKKNGNAFSFDDVKAFEMMSNLVSIPIQLPIFKNSLK</sequence>
<proteinExistence type="predicted"/>
<name>A0ABR2L030_9EUKA</name>
<evidence type="ECO:0000313" key="3">
    <source>
        <dbReference type="Proteomes" id="UP001470230"/>
    </source>
</evidence>
<reference evidence="2 3" key="1">
    <citation type="submission" date="2024-04" db="EMBL/GenBank/DDBJ databases">
        <title>Tritrichomonas musculus Genome.</title>
        <authorList>
            <person name="Alves-Ferreira E."/>
            <person name="Grigg M."/>
            <person name="Lorenzi H."/>
            <person name="Galac M."/>
        </authorList>
    </citation>
    <scope>NUCLEOTIDE SEQUENCE [LARGE SCALE GENOMIC DNA]</scope>
    <source>
        <strain evidence="2 3">EAF2021</strain>
    </source>
</reference>
<dbReference type="InterPro" id="IPR029016">
    <property type="entry name" value="GAF-like_dom_sf"/>
</dbReference>
<dbReference type="SUPFAM" id="SSF55781">
    <property type="entry name" value="GAF domain-like"/>
    <property type="match status" value="3"/>
</dbReference>
<evidence type="ECO:0000313" key="2">
    <source>
        <dbReference type="EMBL" id="KAK8896723.1"/>
    </source>
</evidence>
<gene>
    <name evidence="2" type="ORF">M9Y10_014640</name>
</gene>
<evidence type="ECO:0000259" key="1">
    <source>
        <dbReference type="SMART" id="SM00065"/>
    </source>
</evidence>
<feature type="domain" description="GAF" evidence="1">
    <location>
        <begin position="336"/>
        <end position="481"/>
    </location>
</feature>
<dbReference type="InterPro" id="IPR003018">
    <property type="entry name" value="GAF"/>
</dbReference>
<dbReference type="SMART" id="SM00065">
    <property type="entry name" value="GAF"/>
    <property type="match status" value="1"/>
</dbReference>
<dbReference type="Pfam" id="PF01590">
    <property type="entry name" value="GAF"/>
    <property type="match status" value="1"/>
</dbReference>
<accession>A0ABR2L030</accession>
<protein>
    <recommendedName>
        <fullName evidence="1">GAF domain-containing protein</fullName>
    </recommendedName>
</protein>
<dbReference type="Gene3D" id="3.30.450.40">
    <property type="match status" value="2"/>
</dbReference>